<reference evidence="1 2" key="1">
    <citation type="journal article" date="2019" name="Nat. Ecol. Evol.">
        <title>Megaphylogeny resolves global patterns of mushroom evolution.</title>
        <authorList>
            <person name="Varga T."/>
            <person name="Krizsan K."/>
            <person name="Foldi C."/>
            <person name="Dima B."/>
            <person name="Sanchez-Garcia M."/>
            <person name="Sanchez-Ramirez S."/>
            <person name="Szollosi G.J."/>
            <person name="Szarkandi J.G."/>
            <person name="Papp V."/>
            <person name="Albert L."/>
            <person name="Andreopoulos W."/>
            <person name="Angelini C."/>
            <person name="Antonin V."/>
            <person name="Barry K.W."/>
            <person name="Bougher N.L."/>
            <person name="Buchanan P."/>
            <person name="Buyck B."/>
            <person name="Bense V."/>
            <person name="Catcheside P."/>
            <person name="Chovatia M."/>
            <person name="Cooper J."/>
            <person name="Damon W."/>
            <person name="Desjardin D."/>
            <person name="Finy P."/>
            <person name="Geml J."/>
            <person name="Haridas S."/>
            <person name="Hughes K."/>
            <person name="Justo A."/>
            <person name="Karasinski D."/>
            <person name="Kautmanova I."/>
            <person name="Kiss B."/>
            <person name="Kocsube S."/>
            <person name="Kotiranta H."/>
            <person name="LaButti K.M."/>
            <person name="Lechner B.E."/>
            <person name="Liimatainen K."/>
            <person name="Lipzen A."/>
            <person name="Lukacs Z."/>
            <person name="Mihaltcheva S."/>
            <person name="Morgado L.N."/>
            <person name="Niskanen T."/>
            <person name="Noordeloos M.E."/>
            <person name="Ohm R.A."/>
            <person name="Ortiz-Santana B."/>
            <person name="Ovrebo C."/>
            <person name="Racz N."/>
            <person name="Riley R."/>
            <person name="Savchenko A."/>
            <person name="Shiryaev A."/>
            <person name="Soop K."/>
            <person name="Spirin V."/>
            <person name="Szebenyi C."/>
            <person name="Tomsovsky M."/>
            <person name="Tulloss R.E."/>
            <person name="Uehling J."/>
            <person name="Grigoriev I.V."/>
            <person name="Vagvolgyi C."/>
            <person name="Papp T."/>
            <person name="Martin F.M."/>
            <person name="Miettinen O."/>
            <person name="Hibbett D.S."/>
            <person name="Nagy L.G."/>
        </authorList>
    </citation>
    <scope>NUCLEOTIDE SEQUENCE [LARGE SCALE GENOMIC DNA]</scope>
    <source>
        <strain evidence="1 2">NL-1719</strain>
    </source>
</reference>
<dbReference type="Proteomes" id="UP000308600">
    <property type="component" value="Unassembled WGS sequence"/>
</dbReference>
<accession>A0ACD3B8I9</accession>
<keyword evidence="2" id="KW-1185">Reference proteome</keyword>
<proteinExistence type="predicted"/>
<protein>
    <submittedName>
        <fullName evidence="1">DUF689-domain-containing protein</fullName>
    </submittedName>
</protein>
<evidence type="ECO:0000313" key="1">
    <source>
        <dbReference type="EMBL" id="TFK74413.1"/>
    </source>
</evidence>
<organism evidence="1 2">
    <name type="scientific">Pluteus cervinus</name>
    <dbReference type="NCBI Taxonomy" id="181527"/>
    <lineage>
        <taxon>Eukaryota</taxon>
        <taxon>Fungi</taxon>
        <taxon>Dikarya</taxon>
        <taxon>Basidiomycota</taxon>
        <taxon>Agaricomycotina</taxon>
        <taxon>Agaricomycetes</taxon>
        <taxon>Agaricomycetidae</taxon>
        <taxon>Agaricales</taxon>
        <taxon>Pluteineae</taxon>
        <taxon>Pluteaceae</taxon>
        <taxon>Pluteus</taxon>
    </lineage>
</organism>
<evidence type="ECO:0000313" key="2">
    <source>
        <dbReference type="Proteomes" id="UP000308600"/>
    </source>
</evidence>
<name>A0ACD3B8I9_9AGAR</name>
<sequence>MSPTAVLPSSNDILSAPNTGPVKGPALVIGSPLTAQDGKYQSLVTKLEASREVDKQMLDRLVDGAATLSASHYSSVHISLAPSDYESLVSQLSTLLSQLISSLVPLGTVHILNLTSALKTLPSELTLSGFTVLSTIQEEGTIIAQKPAYAPTSAISLKLRKASLEATATLPSTTPTPTTTVNGTPASVPLRKKTDPAAAAKKKALWALSPATPGSAKIDAEALLKPEDKVRPAICEPIKAGAPRRKKACKNCTCGLAELEEEERKTGMVVVLDGTENGFGTAEVGQSEKERLVAAAKAAPKATSSCGSCYLGDAFRCASCPYLGLPAFKPGEKVEIDFRMDDI</sequence>
<dbReference type="EMBL" id="ML208268">
    <property type="protein sequence ID" value="TFK74413.1"/>
    <property type="molecule type" value="Genomic_DNA"/>
</dbReference>
<gene>
    <name evidence="1" type="ORF">BDN72DRAFT_759830</name>
</gene>